<dbReference type="CDD" id="cd02968">
    <property type="entry name" value="SCO"/>
    <property type="match status" value="1"/>
</dbReference>
<dbReference type="EMBL" id="JAAAML010000005">
    <property type="protein sequence ID" value="MCO6410981.1"/>
    <property type="molecule type" value="Genomic_DNA"/>
</dbReference>
<comment type="caution">
    <text evidence="4">The sequence shown here is derived from an EMBL/GenBank/DDBJ whole genome shotgun (WGS) entry which is preliminary data.</text>
</comment>
<dbReference type="Gene3D" id="3.40.30.10">
    <property type="entry name" value="Glutaredoxin"/>
    <property type="match status" value="1"/>
</dbReference>
<evidence type="ECO:0000313" key="4">
    <source>
        <dbReference type="EMBL" id="MCO6410981.1"/>
    </source>
</evidence>
<proteinExistence type="inferred from homology"/>
<organism evidence="4 5">
    <name type="scientific">Hoeflea alexandrii</name>
    <dbReference type="NCBI Taxonomy" id="288436"/>
    <lineage>
        <taxon>Bacteria</taxon>
        <taxon>Pseudomonadati</taxon>
        <taxon>Pseudomonadota</taxon>
        <taxon>Alphaproteobacteria</taxon>
        <taxon>Hyphomicrobiales</taxon>
        <taxon>Rhizobiaceae</taxon>
        <taxon>Hoeflea</taxon>
    </lineage>
</organism>
<accession>A0ABT1CXP9</accession>
<name>A0ABT1CXP9_9HYPH</name>
<dbReference type="InterPro" id="IPR013766">
    <property type="entry name" value="Thioredoxin_domain"/>
</dbReference>
<dbReference type="PANTHER" id="PTHR12151">
    <property type="entry name" value="ELECTRON TRANSPORT PROTIN SCO1/SENC FAMILY MEMBER"/>
    <property type="match status" value="1"/>
</dbReference>
<evidence type="ECO:0000256" key="2">
    <source>
        <dbReference type="ARBA" id="ARBA00023008"/>
    </source>
</evidence>
<dbReference type="PANTHER" id="PTHR12151:SF25">
    <property type="entry name" value="LINALOOL DEHYDRATASE_ISOMERASE DOMAIN-CONTAINING PROTEIN"/>
    <property type="match status" value="1"/>
</dbReference>
<dbReference type="SUPFAM" id="SSF52833">
    <property type="entry name" value="Thioredoxin-like"/>
    <property type="match status" value="1"/>
</dbReference>
<gene>
    <name evidence="4" type="ORF">GTW23_22605</name>
</gene>
<sequence length="199" mass="22171">MRRRRLLLAGASGVGALIMTLGLGWWRSRGDVQSGSSLMPLPIGEMSFTLTDHRGATVKPSDWIGRPAIIFFGFTWCPDVCPTTLGDITLWLEELGHDADRLNTFLISVDPERDTPEELAAYLSNFDPRITGLTGPLGEIERAAKGFRATFEKIPRGDGYTMNHTAGVLLFHDDGRFGGIVDYHEERRFALPKIRRVLK</sequence>
<evidence type="ECO:0000313" key="5">
    <source>
        <dbReference type="Proteomes" id="UP001320715"/>
    </source>
</evidence>
<protein>
    <submittedName>
        <fullName evidence="4">Redoxin domain-containing protein</fullName>
    </submittedName>
</protein>
<dbReference type="Proteomes" id="UP001320715">
    <property type="component" value="Unassembled WGS sequence"/>
</dbReference>
<dbReference type="PROSITE" id="PS51352">
    <property type="entry name" value="THIOREDOXIN_2"/>
    <property type="match status" value="1"/>
</dbReference>
<feature type="domain" description="Thioredoxin" evidence="3">
    <location>
        <begin position="39"/>
        <end position="199"/>
    </location>
</feature>
<keyword evidence="2" id="KW-0186">Copper</keyword>
<dbReference type="InterPro" id="IPR003782">
    <property type="entry name" value="SCO1/SenC"/>
</dbReference>
<comment type="similarity">
    <text evidence="1">Belongs to the SCO1/2 family.</text>
</comment>
<reference evidence="4 5" key="1">
    <citation type="submission" date="2020-01" db="EMBL/GenBank/DDBJ databases">
        <title>Genomes of bacteria type strains.</title>
        <authorList>
            <person name="Chen J."/>
            <person name="Zhu S."/>
            <person name="Yang J."/>
        </authorList>
    </citation>
    <scope>NUCLEOTIDE SEQUENCE [LARGE SCALE GENOMIC DNA]</scope>
    <source>
        <strain evidence="4 5">DSM 16655</strain>
    </source>
</reference>
<evidence type="ECO:0000259" key="3">
    <source>
        <dbReference type="PROSITE" id="PS51352"/>
    </source>
</evidence>
<dbReference type="RefSeq" id="WP_324288325.1">
    <property type="nucleotide sequence ID" value="NZ_JAOVZS010000001.1"/>
</dbReference>
<dbReference type="InterPro" id="IPR036249">
    <property type="entry name" value="Thioredoxin-like_sf"/>
</dbReference>
<keyword evidence="5" id="KW-1185">Reference proteome</keyword>
<evidence type="ECO:0000256" key="1">
    <source>
        <dbReference type="ARBA" id="ARBA00010996"/>
    </source>
</evidence>
<dbReference type="Pfam" id="PF02630">
    <property type="entry name" value="SCO1-SenC"/>
    <property type="match status" value="1"/>
</dbReference>